<keyword evidence="3 6" id="KW-1133">Transmembrane helix</keyword>
<evidence type="ECO:0000256" key="1">
    <source>
        <dbReference type="ARBA" id="ARBA00004141"/>
    </source>
</evidence>
<organism evidence="8 9">
    <name type="scientific">Pedococcus badiiscoriae</name>
    <dbReference type="NCBI Taxonomy" id="642776"/>
    <lineage>
        <taxon>Bacteria</taxon>
        <taxon>Bacillati</taxon>
        <taxon>Actinomycetota</taxon>
        <taxon>Actinomycetes</taxon>
        <taxon>Micrococcales</taxon>
        <taxon>Intrasporangiaceae</taxon>
        <taxon>Pedococcus</taxon>
    </lineage>
</organism>
<feature type="transmembrane region" description="Helical" evidence="6">
    <location>
        <begin position="52"/>
        <end position="76"/>
    </location>
</feature>
<evidence type="ECO:0000313" key="9">
    <source>
        <dbReference type="Proteomes" id="UP000573599"/>
    </source>
</evidence>
<evidence type="ECO:0000256" key="4">
    <source>
        <dbReference type="ARBA" id="ARBA00023136"/>
    </source>
</evidence>
<comment type="subcellular location">
    <subcellularLocation>
        <location evidence="6">Cell membrane</location>
        <topology evidence="6">Multi-pass membrane protein</topology>
    </subcellularLocation>
    <subcellularLocation>
        <location evidence="1">Membrane</location>
        <topology evidence="1">Multi-pass membrane protein</topology>
    </subcellularLocation>
</comment>
<dbReference type="Proteomes" id="UP000573599">
    <property type="component" value="Unassembled WGS sequence"/>
</dbReference>
<feature type="transmembrane region" description="Helical" evidence="6">
    <location>
        <begin position="96"/>
        <end position="116"/>
    </location>
</feature>
<feature type="transmembrane region" description="Helical" evidence="6">
    <location>
        <begin position="151"/>
        <end position="172"/>
    </location>
</feature>
<reference evidence="8 9" key="1">
    <citation type="submission" date="2020-07" db="EMBL/GenBank/DDBJ databases">
        <title>Sequencing the genomes of 1000 actinobacteria strains.</title>
        <authorList>
            <person name="Klenk H.-P."/>
        </authorList>
    </citation>
    <scope>NUCLEOTIDE SEQUENCE [LARGE SCALE GENOMIC DNA]</scope>
    <source>
        <strain evidence="8 9">DSM 23987</strain>
    </source>
</reference>
<sequence length="285" mass="30388">MSSSTTAPRSTPPSTRGRVSAQLARLVPMPAGAGLARMLVERNVVSFRHGWIALVTGFAEPVFYLFSLGIGIGALVKTVTTDSGAVVSYPQFVAPALLAASAMNGAVFDSTFNVFFKLRYAKLYDAVLATPMGPRDVAVGEISWSLIRGGLYSAAFLVVALLAGAVGSWWALLALPAAVFIGFAFAALGMFATTFMKSWVHFDYVTLAIQPMFLFSATFFPLSTYPEALQWVVRATPLYHGVALERALMLGDVGWGVLGHVVYLVLLGGIGVVGTARRLEKLLLS</sequence>
<dbReference type="PROSITE" id="PS51012">
    <property type="entry name" value="ABC_TM2"/>
    <property type="match status" value="1"/>
</dbReference>
<dbReference type="PRINTS" id="PR00164">
    <property type="entry name" value="ABC2TRNSPORT"/>
</dbReference>
<keyword evidence="5" id="KW-0046">Antibiotic resistance</keyword>
<comment type="caution">
    <text evidence="6">Lacks conserved residue(s) required for the propagation of feature annotation.</text>
</comment>
<evidence type="ECO:0000256" key="2">
    <source>
        <dbReference type="ARBA" id="ARBA00022692"/>
    </source>
</evidence>
<dbReference type="AlphaFoldDB" id="A0A852WFT6"/>
<name>A0A852WFT6_9MICO</name>
<dbReference type="PANTHER" id="PTHR43229">
    <property type="entry name" value="NODULATION PROTEIN J"/>
    <property type="match status" value="1"/>
</dbReference>
<dbReference type="GO" id="GO:0043190">
    <property type="term" value="C:ATP-binding cassette (ABC) transporter complex"/>
    <property type="evidence" value="ECO:0007669"/>
    <property type="project" value="InterPro"/>
</dbReference>
<comment type="similarity">
    <text evidence="6">Belongs to the ABC-2 integral membrane protein family.</text>
</comment>
<dbReference type="GO" id="GO:0140359">
    <property type="term" value="F:ABC-type transporter activity"/>
    <property type="evidence" value="ECO:0007669"/>
    <property type="project" value="InterPro"/>
</dbReference>
<evidence type="ECO:0000313" key="8">
    <source>
        <dbReference type="EMBL" id="NYG08087.1"/>
    </source>
</evidence>
<dbReference type="GO" id="GO:0046677">
    <property type="term" value="P:response to antibiotic"/>
    <property type="evidence" value="ECO:0007669"/>
    <property type="project" value="UniProtKB-KW"/>
</dbReference>
<evidence type="ECO:0000256" key="6">
    <source>
        <dbReference type="RuleBase" id="RU361157"/>
    </source>
</evidence>
<gene>
    <name evidence="8" type="ORF">BJ986_002574</name>
</gene>
<dbReference type="PIRSF" id="PIRSF006648">
    <property type="entry name" value="DrrB"/>
    <property type="match status" value="1"/>
</dbReference>
<evidence type="ECO:0000256" key="3">
    <source>
        <dbReference type="ARBA" id="ARBA00022989"/>
    </source>
</evidence>
<keyword evidence="2 6" id="KW-0812">Transmembrane</keyword>
<proteinExistence type="inferred from homology"/>
<dbReference type="InterPro" id="IPR013525">
    <property type="entry name" value="ABC2_TM"/>
</dbReference>
<keyword evidence="9" id="KW-1185">Reference proteome</keyword>
<feature type="transmembrane region" description="Helical" evidence="6">
    <location>
        <begin position="178"/>
        <end position="200"/>
    </location>
</feature>
<accession>A0A852WFT6</accession>
<keyword evidence="6" id="KW-0813">Transport</keyword>
<dbReference type="InterPro" id="IPR047817">
    <property type="entry name" value="ABC2_TM_bact-type"/>
</dbReference>
<dbReference type="EMBL" id="JACCAB010000001">
    <property type="protein sequence ID" value="NYG08087.1"/>
    <property type="molecule type" value="Genomic_DNA"/>
</dbReference>
<dbReference type="PANTHER" id="PTHR43229:SF2">
    <property type="entry name" value="NODULATION PROTEIN J"/>
    <property type="match status" value="1"/>
</dbReference>
<dbReference type="Pfam" id="PF01061">
    <property type="entry name" value="ABC2_membrane"/>
    <property type="match status" value="1"/>
</dbReference>
<feature type="transmembrane region" description="Helical" evidence="6">
    <location>
        <begin position="253"/>
        <end position="276"/>
    </location>
</feature>
<evidence type="ECO:0000259" key="7">
    <source>
        <dbReference type="PROSITE" id="PS51012"/>
    </source>
</evidence>
<feature type="domain" description="ABC transmembrane type-2" evidence="7">
    <location>
        <begin position="52"/>
        <end position="282"/>
    </location>
</feature>
<dbReference type="InterPro" id="IPR000412">
    <property type="entry name" value="ABC_2_transport"/>
</dbReference>
<dbReference type="RefSeq" id="WP_337795263.1">
    <property type="nucleotide sequence ID" value="NZ_JACCAB010000001.1"/>
</dbReference>
<keyword evidence="6" id="KW-1003">Cell membrane</keyword>
<keyword evidence="4 6" id="KW-0472">Membrane</keyword>
<dbReference type="InterPro" id="IPR051784">
    <property type="entry name" value="Nod_factor_ABC_transporter"/>
</dbReference>
<evidence type="ECO:0000256" key="5">
    <source>
        <dbReference type="ARBA" id="ARBA00023251"/>
    </source>
</evidence>
<comment type="caution">
    <text evidence="8">The sequence shown here is derived from an EMBL/GenBank/DDBJ whole genome shotgun (WGS) entry which is preliminary data.</text>
</comment>
<protein>
    <recommendedName>
        <fullName evidence="6">Transport permease protein</fullName>
    </recommendedName>
</protein>